<comment type="similarity">
    <text evidence="2">Belongs to the nucleobase:cation symporter-2 (NCS2) (TC 2.A.40) family.</text>
</comment>
<keyword evidence="9 13" id="KW-0472">Membrane</keyword>
<feature type="transmembrane region" description="Helical" evidence="13">
    <location>
        <begin position="476"/>
        <end position="498"/>
    </location>
</feature>
<dbReference type="PROSITE" id="PS00292">
    <property type="entry name" value="CYCLINS"/>
    <property type="match status" value="1"/>
</dbReference>
<dbReference type="GO" id="GO:0051301">
    <property type="term" value="P:cell division"/>
    <property type="evidence" value="ECO:0007669"/>
    <property type="project" value="UniProtKB-KW"/>
</dbReference>
<feature type="domain" description="Cyclin C-terminal" evidence="15">
    <location>
        <begin position="886"/>
        <end position="1009"/>
    </location>
</feature>
<feature type="transmembrane region" description="Helical" evidence="13">
    <location>
        <begin position="185"/>
        <end position="209"/>
    </location>
</feature>
<evidence type="ECO:0000259" key="15">
    <source>
        <dbReference type="SMART" id="SM01332"/>
    </source>
</evidence>
<keyword evidence="17" id="KW-1185">Reference proteome</keyword>
<evidence type="ECO:0000256" key="7">
    <source>
        <dbReference type="ARBA" id="ARBA00022989"/>
    </source>
</evidence>
<feature type="transmembrane region" description="Helical" evidence="13">
    <location>
        <begin position="245"/>
        <end position="262"/>
    </location>
</feature>
<feature type="transmembrane region" description="Helical" evidence="13">
    <location>
        <begin position="518"/>
        <end position="539"/>
    </location>
</feature>
<keyword evidence="5" id="KW-0132">Cell division</keyword>
<evidence type="ECO:0000313" key="16">
    <source>
        <dbReference type="EMBL" id="EXB41834.1"/>
    </source>
</evidence>
<feature type="domain" description="Cyclin-like" evidence="14">
    <location>
        <begin position="789"/>
        <end position="877"/>
    </location>
</feature>
<dbReference type="InterPro" id="IPR048258">
    <property type="entry name" value="Cyclins_cyclin-box"/>
</dbReference>
<dbReference type="STRING" id="981085.W9QXA8"/>
<comment type="similarity">
    <text evidence="3">Belongs to the cyclin family. Cyclin D subfamily.</text>
</comment>
<dbReference type="eggNOG" id="KOG0656">
    <property type="taxonomic scope" value="Eukaryota"/>
</dbReference>
<feature type="transmembrane region" description="Helical" evidence="13">
    <location>
        <begin position="577"/>
        <end position="594"/>
    </location>
</feature>
<reference evidence="17" key="1">
    <citation type="submission" date="2013-01" db="EMBL/GenBank/DDBJ databases">
        <title>Draft Genome Sequence of a Mulberry Tree, Morus notabilis C.K. Schneid.</title>
        <authorList>
            <person name="He N."/>
            <person name="Zhao S."/>
        </authorList>
    </citation>
    <scope>NUCLEOTIDE SEQUENCE</scope>
</reference>
<comment type="subcellular location">
    <subcellularLocation>
        <location evidence="1">Membrane</location>
        <topology evidence="1">Multi-pass membrane protein</topology>
    </subcellularLocation>
</comment>
<evidence type="ECO:0000256" key="9">
    <source>
        <dbReference type="ARBA" id="ARBA00023136"/>
    </source>
</evidence>
<feature type="transmembrane region" description="Helical" evidence="13">
    <location>
        <begin position="370"/>
        <end position="392"/>
    </location>
</feature>
<feature type="transmembrane region" description="Helical" evidence="13">
    <location>
        <begin position="338"/>
        <end position="358"/>
    </location>
</feature>
<dbReference type="CDD" id="cd20543">
    <property type="entry name" value="CYCLIN_AtCycD-like_rpt1"/>
    <property type="match status" value="1"/>
</dbReference>
<dbReference type="InterPro" id="IPR036915">
    <property type="entry name" value="Cyclin-like_sf"/>
</dbReference>
<feature type="transmembrane region" description="Helical" evidence="13">
    <location>
        <begin position="283"/>
        <end position="304"/>
    </location>
</feature>
<dbReference type="AlphaFoldDB" id="W9QXA8"/>
<evidence type="ECO:0000256" key="5">
    <source>
        <dbReference type="ARBA" id="ARBA00022618"/>
    </source>
</evidence>
<dbReference type="InterPro" id="IPR004367">
    <property type="entry name" value="Cyclin_C-dom"/>
</dbReference>
<evidence type="ECO:0000256" key="1">
    <source>
        <dbReference type="ARBA" id="ARBA00004141"/>
    </source>
</evidence>
<keyword evidence="10" id="KW-0131">Cell cycle</keyword>
<organism evidence="16 17">
    <name type="scientific">Morus notabilis</name>
    <dbReference type="NCBI Taxonomy" id="981085"/>
    <lineage>
        <taxon>Eukaryota</taxon>
        <taxon>Viridiplantae</taxon>
        <taxon>Streptophyta</taxon>
        <taxon>Embryophyta</taxon>
        <taxon>Tracheophyta</taxon>
        <taxon>Spermatophyta</taxon>
        <taxon>Magnoliopsida</taxon>
        <taxon>eudicotyledons</taxon>
        <taxon>Gunneridae</taxon>
        <taxon>Pentapetalae</taxon>
        <taxon>rosids</taxon>
        <taxon>fabids</taxon>
        <taxon>Rosales</taxon>
        <taxon>Moraceae</taxon>
        <taxon>Moreae</taxon>
        <taxon>Morus</taxon>
    </lineage>
</organism>
<feature type="transmembrane region" description="Helical" evidence="13">
    <location>
        <begin position="310"/>
        <end position="331"/>
    </location>
</feature>
<gene>
    <name evidence="16" type="ORF">L484_005060</name>
</gene>
<dbReference type="InterPro" id="IPR013763">
    <property type="entry name" value="Cyclin-like_dom"/>
</dbReference>
<dbReference type="Pfam" id="PF00860">
    <property type="entry name" value="Xan_ur_permease"/>
    <property type="match status" value="1"/>
</dbReference>
<evidence type="ECO:0000256" key="4">
    <source>
        <dbReference type="ARBA" id="ARBA00011177"/>
    </source>
</evidence>
<evidence type="ECO:0000256" key="13">
    <source>
        <dbReference type="SAM" id="Phobius"/>
    </source>
</evidence>
<keyword evidence="6 13" id="KW-0812">Transmembrane</keyword>
<evidence type="ECO:0000256" key="8">
    <source>
        <dbReference type="ARBA" id="ARBA00023127"/>
    </source>
</evidence>
<dbReference type="Pfam" id="PF00134">
    <property type="entry name" value="Cyclin_N"/>
    <property type="match status" value="1"/>
</dbReference>
<keyword evidence="7 13" id="KW-1133">Transmembrane helix</keyword>
<dbReference type="Proteomes" id="UP000030645">
    <property type="component" value="Unassembled WGS sequence"/>
</dbReference>
<dbReference type="GO" id="GO:0016020">
    <property type="term" value="C:membrane"/>
    <property type="evidence" value="ECO:0007669"/>
    <property type="project" value="UniProtKB-SubCell"/>
</dbReference>
<dbReference type="InterPro" id="IPR006043">
    <property type="entry name" value="NCS2"/>
</dbReference>
<sequence length="1038" mass="114309">MAVDGAYTATGSDVMSKFKLPEPESKFTTLDRPAYGPARQPKVPPLILNRCGGHILVHFSWIARIPRVHVVEEKDGLRVGLITTRNPQPIPHKIPPSFRPKPNLPKFYPRLADIRQTSFFFIFSAPQATFTDTTMAGGPPKIDEFHPHPVKEQLPGVDFCLNSSPPWQCTTMYISCKFVNPDAEAIILGFQHFLVMLGTTVFIPTLLVPLMGGGNVEKAQVIETLLFVAGINTLLQTWVGTRLPVVMGGSYAFIIPAISASHHRRFYRYEFNPHQRFKQTMRAVQGALIVASAVQILLGFIGFVRIFARFLSPLGAIPLVTLTGLGLYALGFPNLARCIELGLPTLVIVVFLSQYVPYMIGSKRQVFDRFAVLVSVALVWGFAEILTAAGAYKNKSPLTQISCRTDRSGLISAAPWIRVPYPFQWGGPTFNGGDAFAMAAAALVALVESMGVFIAASRYSSATLPPPSVLTRGVGWQGIGTLLNGIFGAGIGSTASVYRFNENAGLLGLTRVGSRRVIQISAAFMLFFSVLGKFGAILASIPLPIFAALYCVLFAYVASAGLSFLQFCNLNSFRTKFILGFSLFMGLSVPQYFFEYLITSGHGPVNTGSTPFNNVMQVIFSSAATVAIMVAFFLDCTHGFRDGSTRLDSGRHWWGRFRYFDADTRSAEFYSLPYNMNRHTALCYLALLNAVTAVITLLNPHSSTMSSDSASYSLYCAEDATDLNSSDADTWISHHPPYISCSSPHSPPSDDNVVAELIESEVRYMPESDYLRQCRDRSVDVTARQDSINWILKVHALHRFSPVTAFLSINYFDRFLSSHSLPKPSGWPFQLLSVACLSLAAKMEEPRVPLLLDLQMCEPKYVFEPKTVQRMELWVMSTLDWRLRSVTPFDFLHFFISKLPSSSSLREDSFARIFSASSDLVLSTTRVTDFLGFTPSSIAAAAVLCAARESSDSQLRLCHEATTSFYFHNDERVNKEMVRSCHQLMENYLLDTCPACRHKDRRAEPVAPPSPVAVLDAAACGSAQAATILCTGCTAALG</sequence>
<dbReference type="Pfam" id="PF02984">
    <property type="entry name" value="Cyclin_C"/>
    <property type="match status" value="1"/>
</dbReference>
<name>W9QXA8_9ROSA</name>
<dbReference type="FunFam" id="1.10.472.10:FF:000040">
    <property type="entry name" value="D6-type cyclin"/>
    <property type="match status" value="1"/>
</dbReference>
<evidence type="ECO:0000256" key="6">
    <source>
        <dbReference type="ARBA" id="ARBA00022692"/>
    </source>
</evidence>
<feature type="transmembrane region" description="Helical" evidence="13">
    <location>
        <begin position="545"/>
        <end position="565"/>
    </location>
</feature>
<accession>W9QXA8</accession>
<evidence type="ECO:0000256" key="10">
    <source>
        <dbReference type="ARBA" id="ARBA00023306"/>
    </source>
</evidence>
<feature type="transmembrane region" description="Helical" evidence="13">
    <location>
        <begin position="435"/>
        <end position="456"/>
    </location>
</feature>
<proteinExistence type="inferred from homology"/>
<evidence type="ECO:0000259" key="14">
    <source>
        <dbReference type="SMART" id="SM00385"/>
    </source>
</evidence>
<dbReference type="FunFam" id="1.10.472.10:FF:000034">
    <property type="entry name" value="D2/4-type cyclin"/>
    <property type="match status" value="1"/>
</dbReference>
<evidence type="ECO:0000256" key="11">
    <source>
        <dbReference type="ARBA" id="ARBA00032263"/>
    </source>
</evidence>
<dbReference type="SMART" id="SM01332">
    <property type="entry name" value="Cyclin_C"/>
    <property type="match status" value="1"/>
</dbReference>
<dbReference type="eggNOG" id="KOG1292">
    <property type="taxonomic scope" value="Eukaryota"/>
</dbReference>
<evidence type="ECO:0000313" key="17">
    <source>
        <dbReference type="Proteomes" id="UP000030645"/>
    </source>
</evidence>
<dbReference type="InterPro" id="IPR006671">
    <property type="entry name" value="Cyclin_N"/>
</dbReference>
<evidence type="ECO:0000256" key="3">
    <source>
        <dbReference type="ARBA" id="ARBA00009065"/>
    </source>
</evidence>
<dbReference type="Gene3D" id="1.10.472.10">
    <property type="entry name" value="Cyclin-like"/>
    <property type="match status" value="2"/>
</dbReference>
<evidence type="ECO:0000256" key="12">
    <source>
        <dbReference type="RuleBase" id="RU000383"/>
    </source>
</evidence>
<dbReference type="CDD" id="cd20544">
    <property type="entry name" value="CYCLIN_AtCycD-like_rpt2"/>
    <property type="match status" value="1"/>
</dbReference>
<dbReference type="GO" id="GO:0022857">
    <property type="term" value="F:transmembrane transporter activity"/>
    <property type="evidence" value="ECO:0007669"/>
    <property type="project" value="InterPro"/>
</dbReference>
<evidence type="ECO:0000256" key="2">
    <source>
        <dbReference type="ARBA" id="ARBA00008821"/>
    </source>
</evidence>
<protein>
    <recommendedName>
        <fullName evidence="11">B-like cyclin</fullName>
    </recommendedName>
</protein>
<dbReference type="NCBIfam" id="NF037981">
    <property type="entry name" value="NCS2_1"/>
    <property type="match status" value="1"/>
</dbReference>
<dbReference type="EMBL" id="KE343802">
    <property type="protein sequence ID" value="EXB41834.1"/>
    <property type="molecule type" value="Genomic_DNA"/>
</dbReference>
<dbReference type="SMART" id="SM00385">
    <property type="entry name" value="CYCLIN"/>
    <property type="match status" value="1"/>
</dbReference>
<dbReference type="PANTHER" id="PTHR11119">
    <property type="entry name" value="XANTHINE-URACIL / VITAMIN C PERMEASE FAMILY MEMBER"/>
    <property type="match status" value="1"/>
</dbReference>
<dbReference type="SUPFAM" id="SSF47954">
    <property type="entry name" value="Cyclin-like"/>
    <property type="match status" value="1"/>
</dbReference>
<keyword evidence="8 12" id="KW-0195">Cyclin</keyword>
<feature type="transmembrane region" description="Helical" evidence="13">
    <location>
        <begin position="681"/>
        <end position="698"/>
    </location>
</feature>
<feature type="transmembrane region" description="Helical" evidence="13">
    <location>
        <begin position="614"/>
        <end position="634"/>
    </location>
</feature>
<comment type="subunit">
    <text evidence="4">Interacts with the CDC2 protein kinase to form a serine/threonine kinase holoenzyme complex also known as maturation promoting factor (MPF). The cyclin subunit imparts substrate specificity to the complex.</text>
</comment>